<reference evidence="5 6" key="1">
    <citation type="submission" date="2017-04" db="EMBL/GenBank/DDBJ databases">
        <authorList>
            <person name="Afonso C.L."/>
            <person name="Miller P.J."/>
            <person name="Scott M.A."/>
            <person name="Spackman E."/>
            <person name="Goraichik I."/>
            <person name="Dimitrov K.M."/>
            <person name="Suarez D.L."/>
            <person name="Swayne D.E."/>
        </authorList>
    </citation>
    <scope>NUCLEOTIDE SEQUENCE [LARGE SCALE GENOMIC DNA]</scope>
    <source>
        <strain evidence="5 6">USBA 355</strain>
    </source>
</reference>
<dbReference type="STRING" id="560819.SAMN05428998_109138"/>
<dbReference type="InterPro" id="IPR017937">
    <property type="entry name" value="Thioredoxin_CS"/>
</dbReference>
<accession>A0A1Y6BYX3</accession>
<evidence type="ECO:0000256" key="1">
    <source>
        <dbReference type="ARBA" id="ARBA00004196"/>
    </source>
</evidence>
<keyword evidence="2" id="KW-0201">Cytochrome c-type biogenesis</keyword>
<dbReference type="SUPFAM" id="SSF52833">
    <property type="entry name" value="Thioredoxin-like"/>
    <property type="match status" value="1"/>
</dbReference>
<dbReference type="Gene3D" id="3.40.30.10">
    <property type="entry name" value="Glutaredoxin"/>
    <property type="match status" value="1"/>
</dbReference>
<protein>
    <submittedName>
        <fullName evidence="5">Thiol-disulfide isomerase or thioredoxin</fullName>
    </submittedName>
</protein>
<dbReference type="EMBL" id="FWZX01000009">
    <property type="protein sequence ID" value="SMF27987.1"/>
    <property type="molecule type" value="Genomic_DNA"/>
</dbReference>
<dbReference type="PANTHER" id="PTHR42852">
    <property type="entry name" value="THIOL:DISULFIDE INTERCHANGE PROTEIN DSBE"/>
    <property type="match status" value="1"/>
</dbReference>
<dbReference type="InterPro" id="IPR050553">
    <property type="entry name" value="Thioredoxin_ResA/DsbE_sf"/>
</dbReference>
<dbReference type="GO" id="GO:0015036">
    <property type="term" value="F:disulfide oxidoreductase activity"/>
    <property type="evidence" value="ECO:0007669"/>
    <property type="project" value="UniProtKB-ARBA"/>
</dbReference>
<keyword evidence="3" id="KW-0676">Redox-active center</keyword>
<evidence type="ECO:0000313" key="5">
    <source>
        <dbReference type="EMBL" id="SMF27987.1"/>
    </source>
</evidence>
<dbReference type="GO" id="GO:0017004">
    <property type="term" value="P:cytochrome complex assembly"/>
    <property type="evidence" value="ECO:0007669"/>
    <property type="project" value="UniProtKB-KW"/>
</dbReference>
<evidence type="ECO:0000256" key="2">
    <source>
        <dbReference type="ARBA" id="ARBA00022748"/>
    </source>
</evidence>
<keyword evidence="6" id="KW-1185">Reference proteome</keyword>
<dbReference type="GO" id="GO:0030313">
    <property type="term" value="C:cell envelope"/>
    <property type="evidence" value="ECO:0007669"/>
    <property type="project" value="UniProtKB-SubCell"/>
</dbReference>
<evidence type="ECO:0000256" key="3">
    <source>
        <dbReference type="ARBA" id="ARBA00023284"/>
    </source>
</evidence>
<sequence length="219" mass="23350">MSRRRGDRRAVAAAAGVARLAAPRSRRRLLVDGALLGLGLSWLPAAARSASLPSFSGGGAPFVEESPKEPAPSIRFLDDGGHVRSLDDFAGRVLLVNIWATWCPPCVGEMPALDRMQRDLGGSDLQVVPISIDRPGAAAVLPFYQGEGIAALPVFLDPVQATVYSRSTGRRPDALPLYGLPVSFFVDRRGRLVGYLVGAADWDADGPRRFLRHLAGPSA</sequence>
<dbReference type="PROSITE" id="PS00194">
    <property type="entry name" value="THIOREDOXIN_1"/>
    <property type="match status" value="1"/>
</dbReference>
<dbReference type="PROSITE" id="PS51352">
    <property type="entry name" value="THIOREDOXIN_2"/>
    <property type="match status" value="1"/>
</dbReference>
<keyword evidence="5" id="KW-0413">Isomerase</keyword>
<dbReference type="PANTHER" id="PTHR42852:SF13">
    <property type="entry name" value="PROTEIN DIPZ"/>
    <property type="match status" value="1"/>
</dbReference>
<organism evidence="5 6">
    <name type="scientific">Tistlia consotensis USBA 355</name>
    <dbReference type="NCBI Taxonomy" id="560819"/>
    <lineage>
        <taxon>Bacteria</taxon>
        <taxon>Pseudomonadati</taxon>
        <taxon>Pseudomonadota</taxon>
        <taxon>Alphaproteobacteria</taxon>
        <taxon>Rhodospirillales</taxon>
        <taxon>Rhodovibrionaceae</taxon>
        <taxon>Tistlia</taxon>
    </lineage>
</organism>
<dbReference type="CDD" id="cd02966">
    <property type="entry name" value="TlpA_like_family"/>
    <property type="match status" value="1"/>
</dbReference>
<dbReference type="InterPro" id="IPR036249">
    <property type="entry name" value="Thioredoxin-like_sf"/>
</dbReference>
<dbReference type="InterPro" id="IPR013766">
    <property type="entry name" value="Thioredoxin_domain"/>
</dbReference>
<dbReference type="Proteomes" id="UP000192917">
    <property type="component" value="Unassembled WGS sequence"/>
</dbReference>
<gene>
    <name evidence="5" type="ORF">SAMN05428998_109138</name>
</gene>
<dbReference type="InterPro" id="IPR013740">
    <property type="entry name" value="Redoxin"/>
</dbReference>
<proteinExistence type="predicted"/>
<feature type="domain" description="Thioredoxin" evidence="4">
    <location>
        <begin position="65"/>
        <end position="216"/>
    </location>
</feature>
<evidence type="ECO:0000259" key="4">
    <source>
        <dbReference type="PROSITE" id="PS51352"/>
    </source>
</evidence>
<dbReference type="Pfam" id="PF08534">
    <property type="entry name" value="Redoxin"/>
    <property type="match status" value="1"/>
</dbReference>
<name>A0A1Y6BYX3_9PROT</name>
<comment type="subcellular location">
    <subcellularLocation>
        <location evidence="1">Cell envelope</location>
    </subcellularLocation>
</comment>
<dbReference type="GO" id="GO:0016853">
    <property type="term" value="F:isomerase activity"/>
    <property type="evidence" value="ECO:0007669"/>
    <property type="project" value="UniProtKB-KW"/>
</dbReference>
<evidence type="ECO:0000313" key="6">
    <source>
        <dbReference type="Proteomes" id="UP000192917"/>
    </source>
</evidence>
<dbReference type="AlphaFoldDB" id="A0A1Y6BYX3"/>